<proteinExistence type="predicted"/>
<dbReference type="Proteomes" id="UP000228934">
    <property type="component" value="Unassembled WGS sequence"/>
</dbReference>
<keyword evidence="2" id="KW-1185">Reference proteome</keyword>
<evidence type="ECO:0000313" key="2">
    <source>
        <dbReference type="Proteomes" id="UP000228934"/>
    </source>
</evidence>
<reference evidence="2" key="1">
    <citation type="journal article" date="2017" name="Nat. Commun.">
        <title>The North American bullfrog draft genome provides insight into hormonal regulation of long noncoding RNA.</title>
        <authorList>
            <person name="Hammond S.A."/>
            <person name="Warren R.L."/>
            <person name="Vandervalk B.P."/>
            <person name="Kucuk E."/>
            <person name="Khan H."/>
            <person name="Gibb E.A."/>
            <person name="Pandoh P."/>
            <person name="Kirk H."/>
            <person name="Zhao Y."/>
            <person name="Jones M."/>
            <person name="Mungall A.J."/>
            <person name="Coope R."/>
            <person name="Pleasance S."/>
            <person name="Moore R.A."/>
            <person name="Holt R.A."/>
            <person name="Round J.M."/>
            <person name="Ohora S."/>
            <person name="Walle B.V."/>
            <person name="Veldhoen N."/>
            <person name="Helbing C.C."/>
            <person name="Birol I."/>
        </authorList>
    </citation>
    <scope>NUCLEOTIDE SEQUENCE [LARGE SCALE GENOMIC DNA]</scope>
</reference>
<dbReference type="OrthoDB" id="19938at2759"/>
<gene>
    <name evidence="1" type="ORF">AB205_0191080</name>
</gene>
<protein>
    <submittedName>
        <fullName evidence="1">Uncharacterized protein</fullName>
    </submittedName>
</protein>
<dbReference type="AlphaFoldDB" id="A0A2G9SCH4"/>
<name>A0A2G9SCH4_AQUCT</name>
<evidence type="ECO:0000313" key="1">
    <source>
        <dbReference type="EMBL" id="PIO37765.1"/>
    </source>
</evidence>
<accession>A0A2G9SCH4</accession>
<organism evidence="1 2">
    <name type="scientific">Aquarana catesbeiana</name>
    <name type="common">American bullfrog</name>
    <name type="synonym">Rana catesbeiana</name>
    <dbReference type="NCBI Taxonomy" id="8400"/>
    <lineage>
        <taxon>Eukaryota</taxon>
        <taxon>Metazoa</taxon>
        <taxon>Chordata</taxon>
        <taxon>Craniata</taxon>
        <taxon>Vertebrata</taxon>
        <taxon>Euteleostomi</taxon>
        <taxon>Amphibia</taxon>
        <taxon>Batrachia</taxon>
        <taxon>Anura</taxon>
        <taxon>Neobatrachia</taxon>
        <taxon>Ranoidea</taxon>
        <taxon>Ranidae</taxon>
        <taxon>Aquarana</taxon>
    </lineage>
</organism>
<sequence>MSVRRPEILSFFAHAAVLLHRAFLVGIYGQMDTSPQISEALKVLHMEAIVRENRE</sequence>
<dbReference type="EMBL" id="KV924983">
    <property type="protein sequence ID" value="PIO37765.1"/>
    <property type="molecule type" value="Genomic_DNA"/>
</dbReference>